<evidence type="ECO:0000256" key="1">
    <source>
        <dbReference type="SAM" id="MobiDB-lite"/>
    </source>
</evidence>
<gene>
    <name evidence="2" type="ORF">ACFSUL_18855</name>
</gene>
<proteinExistence type="predicted"/>
<evidence type="ECO:0000313" key="3">
    <source>
        <dbReference type="Proteomes" id="UP001597506"/>
    </source>
</evidence>
<reference evidence="3" key="1">
    <citation type="journal article" date="2019" name="Int. J. Syst. Evol. Microbiol.">
        <title>The Global Catalogue of Microorganisms (GCM) 10K type strain sequencing project: providing services to taxonomists for standard genome sequencing and annotation.</title>
        <authorList>
            <consortium name="The Broad Institute Genomics Platform"/>
            <consortium name="The Broad Institute Genome Sequencing Center for Infectious Disease"/>
            <person name="Wu L."/>
            <person name="Ma J."/>
        </authorList>
    </citation>
    <scope>NUCLEOTIDE SEQUENCE [LARGE SCALE GENOMIC DNA]</scope>
    <source>
        <strain evidence="3">KCTC 3913</strain>
    </source>
</reference>
<feature type="region of interest" description="Disordered" evidence="1">
    <location>
        <begin position="32"/>
        <end position="101"/>
    </location>
</feature>
<dbReference type="RefSeq" id="WP_377937449.1">
    <property type="nucleotide sequence ID" value="NZ_JBHUMF010000031.1"/>
</dbReference>
<name>A0ABW5RVR8_9BACI</name>
<dbReference type="Proteomes" id="UP001597506">
    <property type="component" value="Unassembled WGS sequence"/>
</dbReference>
<accession>A0ABW5RVR8</accession>
<organism evidence="2 3">
    <name type="scientific">Bacillus seohaeanensis</name>
    <dbReference type="NCBI Taxonomy" id="284580"/>
    <lineage>
        <taxon>Bacteria</taxon>
        <taxon>Bacillati</taxon>
        <taxon>Bacillota</taxon>
        <taxon>Bacilli</taxon>
        <taxon>Bacillales</taxon>
        <taxon>Bacillaceae</taxon>
        <taxon>Bacillus</taxon>
    </lineage>
</organism>
<protein>
    <submittedName>
        <fullName evidence="2">Uncharacterized protein</fullName>
    </submittedName>
</protein>
<evidence type="ECO:0000313" key="2">
    <source>
        <dbReference type="EMBL" id="MFD2682805.1"/>
    </source>
</evidence>
<keyword evidence="3" id="KW-1185">Reference proteome</keyword>
<feature type="compositionally biased region" description="Basic and acidic residues" evidence="1">
    <location>
        <begin position="55"/>
        <end position="77"/>
    </location>
</feature>
<comment type="caution">
    <text evidence="2">The sequence shown here is derived from an EMBL/GenBank/DDBJ whole genome shotgun (WGS) entry which is preliminary data.</text>
</comment>
<dbReference type="EMBL" id="JBHUMF010000031">
    <property type="protein sequence ID" value="MFD2682805.1"/>
    <property type="molecule type" value="Genomic_DNA"/>
</dbReference>
<sequence>MSLKAIEMQIALPKTFEAGKVMDQTQTAGQLAQSQAAFEMEKESERKRKSVVENNAKREATLENEGSSDKNQEELKRSGRKNNTTVTFNHPYKGKTVDYSG</sequence>